<evidence type="ECO:0000313" key="2">
    <source>
        <dbReference type="EMBL" id="QDX25739.1"/>
    </source>
</evidence>
<accession>A0A518RE79</accession>
<dbReference type="Proteomes" id="UP000318055">
    <property type="component" value="Chromosome"/>
</dbReference>
<proteinExistence type="predicted"/>
<protein>
    <submittedName>
        <fullName evidence="2">MobC family plasmid mobilization relaxosome protein</fullName>
    </submittedName>
</protein>
<dbReference type="KEGG" id="ssua:FPZ54_06705"/>
<dbReference type="OrthoDB" id="8548224at2"/>
<feature type="domain" description="Bacterial mobilisation" evidence="1">
    <location>
        <begin position="73"/>
        <end position="108"/>
    </location>
</feature>
<evidence type="ECO:0000259" key="1">
    <source>
        <dbReference type="Pfam" id="PF05713"/>
    </source>
</evidence>
<name>A0A518RE79_9SPHN</name>
<sequence length="127" mass="13880">MPEKKKREAPLSLRLSRDERARLERDAAGMTLGAYIKWRLFDPNTPPPRTRGKAPVRDHAILSHLLAMLGNLRLASNVNQLAKAANSGSLPVTPEVAAALMQACREIAEMRRMLMKALGLDAGGDSP</sequence>
<organism evidence="2 3">
    <name type="scientific">Sphingomonas suaedae</name>
    <dbReference type="NCBI Taxonomy" id="2599297"/>
    <lineage>
        <taxon>Bacteria</taxon>
        <taxon>Pseudomonadati</taxon>
        <taxon>Pseudomonadota</taxon>
        <taxon>Alphaproteobacteria</taxon>
        <taxon>Sphingomonadales</taxon>
        <taxon>Sphingomonadaceae</taxon>
        <taxon>Sphingomonas</taxon>
    </lineage>
</organism>
<dbReference type="Pfam" id="PF05713">
    <property type="entry name" value="MobC"/>
    <property type="match status" value="1"/>
</dbReference>
<reference evidence="2 3" key="1">
    <citation type="submission" date="2019-07" db="EMBL/GenBank/DDBJ databases">
        <title>Sphingomonas alkalisoli sp. nov., isolated from rhizosphere soil of Suaedae salsa.</title>
        <authorList>
            <person name="Zhang H."/>
            <person name="Xu L."/>
            <person name="Zhang J.-X."/>
            <person name="Sun J.-Q."/>
        </authorList>
    </citation>
    <scope>NUCLEOTIDE SEQUENCE [LARGE SCALE GENOMIC DNA]</scope>
    <source>
        <strain evidence="2 3">XS-10</strain>
    </source>
</reference>
<gene>
    <name evidence="2" type="ORF">FPZ54_06705</name>
</gene>
<dbReference type="EMBL" id="CP042239">
    <property type="protein sequence ID" value="QDX25739.1"/>
    <property type="molecule type" value="Genomic_DNA"/>
</dbReference>
<evidence type="ECO:0000313" key="3">
    <source>
        <dbReference type="Proteomes" id="UP000318055"/>
    </source>
</evidence>
<dbReference type="InterPro" id="IPR008687">
    <property type="entry name" value="MobC"/>
</dbReference>
<keyword evidence="3" id="KW-1185">Reference proteome</keyword>
<dbReference type="RefSeq" id="WP_145845923.1">
    <property type="nucleotide sequence ID" value="NZ_CP042239.1"/>
</dbReference>
<dbReference type="AlphaFoldDB" id="A0A518RE79"/>